<evidence type="ECO:0000256" key="1">
    <source>
        <dbReference type="ARBA" id="ARBA00004127"/>
    </source>
</evidence>
<feature type="transmembrane region" description="Helical" evidence="5">
    <location>
        <begin position="227"/>
        <end position="248"/>
    </location>
</feature>
<keyword evidence="8" id="KW-1185">Reference proteome</keyword>
<dbReference type="OrthoDB" id="541710at2759"/>
<keyword evidence="5" id="KW-0256">Endoplasmic reticulum</keyword>
<dbReference type="EC" id="1.3.1.94" evidence="5"/>
<dbReference type="GO" id="GO:0005789">
    <property type="term" value="C:endoplasmic reticulum membrane"/>
    <property type="evidence" value="ECO:0007669"/>
    <property type="project" value="UniProtKB-SubCell"/>
</dbReference>
<feature type="transmembrane region" description="Helical" evidence="5">
    <location>
        <begin position="201"/>
        <end position="221"/>
    </location>
</feature>
<dbReference type="Proteomes" id="UP000094112">
    <property type="component" value="Unassembled WGS sequence"/>
</dbReference>
<feature type="transmembrane region" description="Helical" evidence="5">
    <location>
        <begin position="128"/>
        <end position="150"/>
    </location>
</feature>
<dbReference type="STRING" id="683960.A0A1E3P948"/>
<dbReference type="UniPathway" id="UPA00378"/>
<keyword evidence="4 5" id="KW-0472">Membrane</keyword>
<evidence type="ECO:0000313" key="8">
    <source>
        <dbReference type="Proteomes" id="UP000094112"/>
    </source>
</evidence>
<comment type="subcellular location">
    <subcellularLocation>
        <location evidence="1">Endomembrane system</location>
        <topology evidence="1">Multi-pass membrane protein</topology>
    </subcellularLocation>
    <subcellularLocation>
        <location evidence="5">Endoplasmic reticulum membrane</location>
    </subcellularLocation>
</comment>
<keyword evidence="5" id="KW-0560">Oxidoreductase</keyword>
<comment type="similarity">
    <text evidence="5">Belongs to the steroid 5-alpha reductase family. Polyprenal reductase subfamily.</text>
</comment>
<evidence type="ECO:0000256" key="3">
    <source>
        <dbReference type="ARBA" id="ARBA00022989"/>
    </source>
</evidence>
<keyword evidence="2 5" id="KW-0812">Transmembrane</keyword>
<dbReference type="InterPro" id="IPR039698">
    <property type="entry name" value="Dfg10/SRD5A3"/>
</dbReference>
<feature type="transmembrane region" description="Helical" evidence="5">
    <location>
        <begin position="67"/>
        <end position="90"/>
    </location>
</feature>
<accession>A0A1E3P948</accession>
<keyword evidence="5" id="KW-0521">NADP</keyword>
<feature type="transmembrane region" description="Helical" evidence="5">
    <location>
        <begin position="6"/>
        <end position="27"/>
    </location>
</feature>
<keyword evidence="3 5" id="KW-1133">Transmembrane helix</keyword>
<feature type="domain" description="3-oxo-5-alpha-steroid 4-dehydrogenase C-terminal" evidence="6">
    <location>
        <begin position="159"/>
        <end position="265"/>
    </location>
</feature>
<comment type="pathway">
    <text evidence="5">Protein modification; protein glycosylation.</text>
</comment>
<dbReference type="Pfam" id="PF02544">
    <property type="entry name" value="Steroid_dh"/>
    <property type="match status" value="1"/>
</dbReference>
<evidence type="ECO:0000256" key="5">
    <source>
        <dbReference type="RuleBase" id="RU367081"/>
    </source>
</evidence>
<gene>
    <name evidence="7" type="ORF">WICANDRAFT_49021</name>
</gene>
<dbReference type="EMBL" id="KV454208">
    <property type="protein sequence ID" value="ODQ61898.1"/>
    <property type="molecule type" value="Genomic_DNA"/>
</dbReference>
<comment type="function">
    <text evidence="5">Plays a key role in early steps of protein N-linked glycosylation by being involved in the conversion of polyprenol into dolichol. Acts as a polyprenal reductase that mediates the reduction of polyprenal into dolichal in a NADP-dependent mechanism. Dolichols are required for the synthesis of dolichol-linked monosaccharides and the oligosaccharide precursor used for N-glycosylation.</text>
</comment>
<dbReference type="GO" id="GO:0006488">
    <property type="term" value="P:dolichol-linked oligosaccharide biosynthetic process"/>
    <property type="evidence" value="ECO:0007669"/>
    <property type="project" value="UniProtKB-UniRule"/>
</dbReference>
<evidence type="ECO:0000256" key="4">
    <source>
        <dbReference type="ARBA" id="ARBA00023136"/>
    </source>
</evidence>
<dbReference type="AlphaFoldDB" id="A0A1E3P948"/>
<reference evidence="7 8" key="1">
    <citation type="journal article" date="2016" name="Proc. Natl. Acad. Sci. U.S.A.">
        <title>Comparative genomics of biotechnologically important yeasts.</title>
        <authorList>
            <person name="Riley R."/>
            <person name="Haridas S."/>
            <person name="Wolfe K.H."/>
            <person name="Lopes M.R."/>
            <person name="Hittinger C.T."/>
            <person name="Goeker M."/>
            <person name="Salamov A.A."/>
            <person name="Wisecaver J.H."/>
            <person name="Long T.M."/>
            <person name="Calvey C.H."/>
            <person name="Aerts A.L."/>
            <person name="Barry K.W."/>
            <person name="Choi C."/>
            <person name="Clum A."/>
            <person name="Coughlan A.Y."/>
            <person name="Deshpande S."/>
            <person name="Douglass A.P."/>
            <person name="Hanson S.J."/>
            <person name="Klenk H.-P."/>
            <person name="LaButti K.M."/>
            <person name="Lapidus A."/>
            <person name="Lindquist E.A."/>
            <person name="Lipzen A.M."/>
            <person name="Meier-Kolthoff J.P."/>
            <person name="Ohm R.A."/>
            <person name="Otillar R.P."/>
            <person name="Pangilinan J.L."/>
            <person name="Peng Y."/>
            <person name="Rokas A."/>
            <person name="Rosa C.A."/>
            <person name="Scheuner C."/>
            <person name="Sibirny A.A."/>
            <person name="Slot J.C."/>
            <person name="Stielow J.B."/>
            <person name="Sun H."/>
            <person name="Kurtzman C.P."/>
            <person name="Blackwell M."/>
            <person name="Grigoriev I.V."/>
            <person name="Jeffries T.W."/>
        </authorList>
    </citation>
    <scope>NUCLEOTIDE SEQUENCE [LARGE SCALE GENOMIC DNA]</scope>
    <source>
        <strain evidence="8">ATCC 58044 / CBS 1984 / NCYC 433 / NRRL Y-366-8</strain>
    </source>
</reference>
<feature type="transmembrane region" description="Helical" evidence="5">
    <location>
        <begin position="162"/>
        <end position="180"/>
    </location>
</feature>
<dbReference type="PANTHER" id="PTHR14624">
    <property type="entry name" value="DFG10 PROTEIN"/>
    <property type="match status" value="1"/>
</dbReference>
<dbReference type="GO" id="GO:0003865">
    <property type="term" value="F:3-oxo-5-alpha-steroid 4-dehydrogenase activity"/>
    <property type="evidence" value="ECO:0007669"/>
    <property type="project" value="TreeGrafter"/>
</dbReference>
<dbReference type="RefSeq" id="XP_019041105.1">
    <property type="nucleotide sequence ID" value="XM_019182624.1"/>
</dbReference>
<sequence>MILKHVDIILQIFYAGAIISVLLAKFYPKLNRLLKYGKTLDGSTNKPIEKDNRLLDNLLQIYVPKYWFFHFYVVSLTLSAIFFALLHWGLKSKDAWSYFLILVHSFRRLVENLFILRHSSKSKMHLSHYLVGIFFYSAINLNIIINTSLGEDDLQEEPELDYKIFIPLFLFLIGFGDQFLNHFHLSKTIKYNLPSFGMFKLICCAHYFDEILIYTSVYLLLGNKTSLISLIWVIVNLTVSSIETRNYYKINNEGKIPKWSIIPFVI</sequence>
<proteinExistence type="inferred from homology"/>
<evidence type="ECO:0000259" key="6">
    <source>
        <dbReference type="Pfam" id="PF02544"/>
    </source>
</evidence>
<dbReference type="PROSITE" id="PS50244">
    <property type="entry name" value="S5A_REDUCTASE"/>
    <property type="match status" value="1"/>
</dbReference>
<dbReference type="InterPro" id="IPR001104">
    <property type="entry name" value="3-oxo-5_a-steroid_4-DH_C"/>
</dbReference>
<dbReference type="PANTHER" id="PTHR14624:SF0">
    <property type="entry name" value="POLYPRENOL REDUCTASE"/>
    <property type="match status" value="1"/>
</dbReference>
<name>A0A1E3P948_WICAA</name>
<dbReference type="GO" id="GO:0016095">
    <property type="term" value="P:polyprenol catabolic process"/>
    <property type="evidence" value="ECO:0007669"/>
    <property type="project" value="UniProtKB-UniRule"/>
</dbReference>
<evidence type="ECO:0000256" key="2">
    <source>
        <dbReference type="ARBA" id="ARBA00022692"/>
    </source>
</evidence>
<comment type="catalytic activity">
    <reaction evidence="5">
        <text>a di-trans,poly-cis-dolichal + NADP(+) = a di-trans,poly-cis-polyprenal + NADPH + H(+)</text>
        <dbReference type="Rhea" id="RHEA:80727"/>
        <dbReference type="Rhea" id="RHEA-COMP:19536"/>
        <dbReference type="Rhea" id="RHEA-COMP:19537"/>
        <dbReference type="ChEBI" id="CHEBI:15378"/>
        <dbReference type="ChEBI" id="CHEBI:57783"/>
        <dbReference type="ChEBI" id="CHEBI:58349"/>
        <dbReference type="ChEBI" id="CHEBI:231623"/>
        <dbReference type="ChEBI" id="CHEBI:231637"/>
        <dbReference type="EC" id="1.3.1.94"/>
    </reaction>
    <physiologicalReaction direction="right-to-left" evidence="5">
        <dbReference type="Rhea" id="RHEA:80729"/>
    </physiologicalReaction>
</comment>
<evidence type="ECO:0000313" key="7">
    <source>
        <dbReference type="EMBL" id="ODQ61898.1"/>
    </source>
</evidence>
<dbReference type="GeneID" id="30199870"/>
<protein>
    <recommendedName>
        <fullName evidence="5">Polyprenal reductase</fullName>
        <ecNumber evidence="5">1.3.1.94</ecNumber>
    </recommendedName>
</protein>
<organism evidence="7 8">
    <name type="scientific">Wickerhamomyces anomalus (strain ATCC 58044 / CBS 1984 / NCYC 433 / NRRL Y-366-8)</name>
    <name type="common">Yeast</name>
    <name type="synonym">Hansenula anomala</name>
    <dbReference type="NCBI Taxonomy" id="683960"/>
    <lineage>
        <taxon>Eukaryota</taxon>
        <taxon>Fungi</taxon>
        <taxon>Dikarya</taxon>
        <taxon>Ascomycota</taxon>
        <taxon>Saccharomycotina</taxon>
        <taxon>Saccharomycetes</taxon>
        <taxon>Phaffomycetales</taxon>
        <taxon>Wickerhamomycetaceae</taxon>
        <taxon>Wickerhamomyces</taxon>
    </lineage>
</organism>
<dbReference type="GO" id="GO:0102389">
    <property type="term" value="F:polyprenol reductase activity"/>
    <property type="evidence" value="ECO:0007669"/>
    <property type="project" value="UniProtKB-UniRule"/>
</dbReference>
<dbReference type="GO" id="GO:0160198">
    <property type="term" value="F:polyprenal reductase activity"/>
    <property type="evidence" value="ECO:0007669"/>
    <property type="project" value="UniProtKB-EC"/>
</dbReference>
<dbReference type="GO" id="GO:0007124">
    <property type="term" value="P:pseudohyphal growth"/>
    <property type="evidence" value="ECO:0007669"/>
    <property type="project" value="EnsemblFungi"/>
</dbReference>
<dbReference type="GO" id="GO:0043048">
    <property type="term" value="P:dolichyl monophosphate biosynthetic process"/>
    <property type="evidence" value="ECO:0007669"/>
    <property type="project" value="EnsemblFungi"/>
</dbReference>